<dbReference type="Gene3D" id="3.40.50.150">
    <property type="entry name" value="Vaccinia Virus protein VP39"/>
    <property type="match status" value="1"/>
</dbReference>
<dbReference type="SUPFAM" id="SSF53335">
    <property type="entry name" value="S-adenosyl-L-methionine-dependent methyltransferases"/>
    <property type="match status" value="1"/>
</dbReference>
<proteinExistence type="predicted"/>
<dbReference type="RefSeq" id="WP_070964540.1">
    <property type="nucleotide sequence ID" value="NZ_CP017715.1"/>
</dbReference>
<dbReference type="InterPro" id="IPR029063">
    <property type="entry name" value="SAM-dependent_MTases_sf"/>
</dbReference>
<evidence type="ECO:0000256" key="3">
    <source>
        <dbReference type="ARBA" id="ARBA00022679"/>
    </source>
</evidence>
<dbReference type="KEGG" id="msq:BKP64_00525"/>
<evidence type="ECO:0000259" key="5">
    <source>
        <dbReference type="Pfam" id="PF08241"/>
    </source>
</evidence>
<dbReference type="EMBL" id="CP017715">
    <property type="protein sequence ID" value="AOY86780.1"/>
    <property type="molecule type" value="Genomic_DNA"/>
</dbReference>
<dbReference type="GO" id="GO:0008168">
    <property type="term" value="F:methyltransferase activity"/>
    <property type="evidence" value="ECO:0007669"/>
    <property type="project" value="UniProtKB-KW"/>
</dbReference>
<dbReference type="AlphaFoldDB" id="A0A1D9GHC0"/>
<dbReference type="PANTHER" id="PTHR44307:SF2">
    <property type="entry name" value="PHOSPHOETHANOLAMINE METHYLTRANSFERASE ISOFORM X1"/>
    <property type="match status" value="1"/>
</dbReference>
<dbReference type="CDD" id="cd02440">
    <property type="entry name" value="AdoMet_MTases"/>
    <property type="match status" value="1"/>
</dbReference>
<evidence type="ECO:0000313" key="7">
    <source>
        <dbReference type="Proteomes" id="UP000177445"/>
    </source>
</evidence>
<keyword evidence="7" id="KW-1185">Reference proteome</keyword>
<keyword evidence="3 6" id="KW-0808">Transferase</keyword>
<reference evidence="6 7" key="1">
    <citation type="submission" date="2016-10" db="EMBL/GenBank/DDBJ databases">
        <title>Marinobacter salinus sp. nov., a moderately halophilic bacterium isolated from a tidal flat environment.</title>
        <authorList>
            <person name="Park S.-J."/>
        </authorList>
    </citation>
    <scope>NUCLEOTIDE SEQUENCE [LARGE SCALE GENOMIC DNA]</scope>
    <source>
        <strain evidence="6 7">Hb8</strain>
    </source>
</reference>
<feature type="domain" description="Methyltransferase type 11" evidence="5">
    <location>
        <begin position="59"/>
        <end position="158"/>
    </location>
</feature>
<evidence type="ECO:0000313" key="6">
    <source>
        <dbReference type="EMBL" id="AOY86780.1"/>
    </source>
</evidence>
<evidence type="ECO:0000256" key="4">
    <source>
        <dbReference type="ARBA" id="ARBA00025707"/>
    </source>
</evidence>
<comment type="pathway">
    <text evidence="4">Phospholipid metabolism.</text>
</comment>
<dbReference type="PANTHER" id="PTHR44307">
    <property type="entry name" value="PHOSPHOETHANOLAMINE METHYLTRANSFERASE"/>
    <property type="match status" value="1"/>
</dbReference>
<organism evidence="6 7">
    <name type="scientific">Marinobacter salinus</name>
    <dbReference type="NCBI Taxonomy" id="1874317"/>
    <lineage>
        <taxon>Bacteria</taxon>
        <taxon>Pseudomonadati</taxon>
        <taxon>Pseudomonadota</taxon>
        <taxon>Gammaproteobacteria</taxon>
        <taxon>Pseudomonadales</taxon>
        <taxon>Marinobacteraceae</taxon>
        <taxon>Marinobacter</taxon>
    </lineage>
</organism>
<keyword evidence="2 6" id="KW-0489">Methyltransferase</keyword>
<name>A0A1D9GHC0_9GAMM</name>
<dbReference type="Proteomes" id="UP000177445">
    <property type="component" value="Chromosome"/>
</dbReference>
<comment type="pathway">
    <text evidence="1">Lipid metabolism.</text>
</comment>
<protein>
    <submittedName>
        <fullName evidence="6">SAM-dependent methyltransferase</fullName>
    </submittedName>
</protein>
<accession>A0A1D9GHC0</accession>
<sequence>MSKNIDLYNSSYSNYSLETYSEIRRETYGEDYGQTSWVSTAESHEIPELLQLTSDSSVLDIGCGSGGYAVGLAKRIGCRVVGFEINASGVKTANALAENEKVTDIVKFEQHDASKELPYEDNSFDAIYSTDVMCHVPLRREVLSNTQRLLKSGGRFVFSDALVIGGLISYEELETRCPDGMYFFSPPGINEQLIQESGLKLLEARDTTENSALLSKRWHDAREKRKDALIACEGEENFLGVQRFLAGVHRLTSERRLLRFLYTCSK</sequence>
<evidence type="ECO:0000256" key="1">
    <source>
        <dbReference type="ARBA" id="ARBA00005189"/>
    </source>
</evidence>
<dbReference type="InterPro" id="IPR013216">
    <property type="entry name" value="Methyltransf_11"/>
</dbReference>
<dbReference type="Pfam" id="PF08241">
    <property type="entry name" value="Methyltransf_11"/>
    <property type="match status" value="1"/>
</dbReference>
<dbReference type="GO" id="GO:0032259">
    <property type="term" value="P:methylation"/>
    <property type="evidence" value="ECO:0007669"/>
    <property type="project" value="UniProtKB-KW"/>
</dbReference>
<gene>
    <name evidence="6" type="ORF">BKP64_00525</name>
</gene>
<evidence type="ECO:0000256" key="2">
    <source>
        <dbReference type="ARBA" id="ARBA00022603"/>
    </source>
</evidence>
<dbReference type="OrthoDB" id="9772751at2"/>